<dbReference type="GO" id="GO:0035861">
    <property type="term" value="C:site of double-strand break"/>
    <property type="evidence" value="ECO:0007669"/>
    <property type="project" value="TreeGrafter"/>
</dbReference>
<sequence>MKTDTRREERQEREYLKAPRSLPFCTPCTLMIYRDRRQASSSRCLQTIPPCTCAVKQNVTSALTSRRPLRSWLDGSKSEGSSDFLCQGDLLEIFHKANHAPSTPPCVVQPRKVRLNRKPANSIAEPIMFLRGTFIGGFNLTLPTRTGARVCAEAHRLLVEAYNEAASSERPCREWFQKFKNGDFHVEDKDRSGRLKNCEDAELEELMEEHSSRTQKELALTLEVTRQAVSHRLKSFGIIHKQDIALSGYHLFRSIAHTLSEQQFTSYEDTKNWIDSWIASKDKELLKLGIGKQP</sequence>
<dbReference type="GO" id="GO:0000014">
    <property type="term" value="F:single-stranded DNA endodeoxyribonuclease activity"/>
    <property type="evidence" value="ECO:0007669"/>
    <property type="project" value="TreeGrafter"/>
</dbReference>
<dbReference type="GO" id="GO:0005634">
    <property type="term" value="C:nucleus"/>
    <property type="evidence" value="ECO:0007669"/>
    <property type="project" value="TreeGrafter"/>
</dbReference>
<dbReference type="OrthoDB" id="161570at2759"/>
<organism evidence="2 3">
    <name type="scientific">Eumeta variegata</name>
    <name type="common">Bagworm moth</name>
    <name type="synonym">Eumeta japonica</name>
    <dbReference type="NCBI Taxonomy" id="151549"/>
    <lineage>
        <taxon>Eukaryota</taxon>
        <taxon>Metazoa</taxon>
        <taxon>Ecdysozoa</taxon>
        <taxon>Arthropoda</taxon>
        <taxon>Hexapoda</taxon>
        <taxon>Insecta</taxon>
        <taxon>Pterygota</taxon>
        <taxon>Neoptera</taxon>
        <taxon>Endopterygota</taxon>
        <taxon>Lepidoptera</taxon>
        <taxon>Glossata</taxon>
        <taxon>Ditrysia</taxon>
        <taxon>Tineoidea</taxon>
        <taxon>Psychidae</taxon>
        <taxon>Oiketicinae</taxon>
        <taxon>Eumeta</taxon>
    </lineage>
</organism>
<feature type="domain" description="Mos1 transposase HTH" evidence="1">
    <location>
        <begin position="151"/>
        <end position="183"/>
    </location>
</feature>
<dbReference type="Proteomes" id="UP000299102">
    <property type="component" value="Unassembled WGS sequence"/>
</dbReference>
<dbReference type="GO" id="GO:0044774">
    <property type="term" value="P:mitotic DNA integrity checkpoint signaling"/>
    <property type="evidence" value="ECO:0007669"/>
    <property type="project" value="TreeGrafter"/>
</dbReference>
<comment type="caution">
    <text evidence="2">The sequence shown here is derived from an EMBL/GenBank/DDBJ whole genome shotgun (WGS) entry which is preliminary data.</text>
</comment>
<accession>A0A4C1W8Z2</accession>
<dbReference type="GO" id="GO:0044547">
    <property type="term" value="F:DNA topoisomerase binding"/>
    <property type="evidence" value="ECO:0007669"/>
    <property type="project" value="TreeGrafter"/>
</dbReference>
<dbReference type="GO" id="GO:0046975">
    <property type="term" value="F:histone H3K36 methyltransferase activity"/>
    <property type="evidence" value="ECO:0007669"/>
    <property type="project" value="TreeGrafter"/>
</dbReference>
<dbReference type="GO" id="GO:0000729">
    <property type="term" value="P:DNA double-strand break processing"/>
    <property type="evidence" value="ECO:0007669"/>
    <property type="project" value="TreeGrafter"/>
</dbReference>
<dbReference type="Pfam" id="PF17906">
    <property type="entry name" value="HTH_48"/>
    <property type="match status" value="1"/>
</dbReference>
<dbReference type="InterPro" id="IPR036388">
    <property type="entry name" value="WH-like_DNA-bd_sf"/>
</dbReference>
<dbReference type="GO" id="GO:0031297">
    <property type="term" value="P:replication fork processing"/>
    <property type="evidence" value="ECO:0007669"/>
    <property type="project" value="TreeGrafter"/>
</dbReference>
<evidence type="ECO:0000313" key="2">
    <source>
        <dbReference type="EMBL" id="GBP46604.1"/>
    </source>
</evidence>
<keyword evidence="3" id="KW-1185">Reference proteome</keyword>
<protein>
    <submittedName>
        <fullName evidence="2">Mariner Mos1 transposase</fullName>
    </submittedName>
</protein>
<dbReference type="AlphaFoldDB" id="A0A4C1W8Z2"/>
<gene>
    <name evidence="2" type="ORF">EVAR_95066_1</name>
</gene>
<proteinExistence type="predicted"/>
<dbReference type="GO" id="GO:0042800">
    <property type="term" value="F:histone H3K4 methyltransferase activity"/>
    <property type="evidence" value="ECO:0007669"/>
    <property type="project" value="TreeGrafter"/>
</dbReference>
<name>A0A4C1W8Z2_EUMVA</name>
<dbReference type="Gene3D" id="1.10.10.10">
    <property type="entry name" value="Winged helix-like DNA-binding domain superfamily/Winged helix DNA-binding domain"/>
    <property type="match status" value="1"/>
</dbReference>
<dbReference type="GO" id="GO:0000793">
    <property type="term" value="C:condensed chromosome"/>
    <property type="evidence" value="ECO:0007669"/>
    <property type="project" value="TreeGrafter"/>
</dbReference>
<dbReference type="GO" id="GO:0003697">
    <property type="term" value="F:single-stranded DNA binding"/>
    <property type="evidence" value="ECO:0007669"/>
    <property type="project" value="TreeGrafter"/>
</dbReference>
<evidence type="ECO:0000259" key="1">
    <source>
        <dbReference type="Pfam" id="PF17906"/>
    </source>
</evidence>
<dbReference type="InterPro" id="IPR052709">
    <property type="entry name" value="Transposase-MT_Hybrid"/>
</dbReference>
<dbReference type="PANTHER" id="PTHR46060:SF2">
    <property type="entry name" value="HISTONE-LYSINE N-METHYLTRANSFERASE SETMAR"/>
    <property type="match status" value="1"/>
</dbReference>
<evidence type="ECO:0000313" key="3">
    <source>
        <dbReference type="Proteomes" id="UP000299102"/>
    </source>
</evidence>
<reference evidence="2 3" key="1">
    <citation type="journal article" date="2019" name="Commun. Biol.">
        <title>The bagworm genome reveals a unique fibroin gene that provides high tensile strength.</title>
        <authorList>
            <person name="Kono N."/>
            <person name="Nakamura H."/>
            <person name="Ohtoshi R."/>
            <person name="Tomita M."/>
            <person name="Numata K."/>
            <person name="Arakawa K."/>
        </authorList>
    </citation>
    <scope>NUCLEOTIDE SEQUENCE [LARGE SCALE GENOMIC DNA]</scope>
</reference>
<dbReference type="PANTHER" id="PTHR46060">
    <property type="entry name" value="MARINER MOS1 TRANSPOSASE-LIKE PROTEIN"/>
    <property type="match status" value="1"/>
</dbReference>
<dbReference type="GO" id="GO:0003690">
    <property type="term" value="F:double-stranded DNA binding"/>
    <property type="evidence" value="ECO:0007669"/>
    <property type="project" value="TreeGrafter"/>
</dbReference>
<dbReference type="GO" id="GO:0015074">
    <property type="term" value="P:DNA integration"/>
    <property type="evidence" value="ECO:0007669"/>
    <property type="project" value="TreeGrafter"/>
</dbReference>
<dbReference type="Gene3D" id="1.10.10.1450">
    <property type="match status" value="1"/>
</dbReference>
<dbReference type="InterPro" id="IPR041426">
    <property type="entry name" value="Mos1_HTH"/>
</dbReference>
<dbReference type="GO" id="GO:0006303">
    <property type="term" value="P:double-strand break repair via nonhomologous end joining"/>
    <property type="evidence" value="ECO:0007669"/>
    <property type="project" value="TreeGrafter"/>
</dbReference>
<dbReference type="EMBL" id="BGZK01000487">
    <property type="protein sequence ID" value="GBP46604.1"/>
    <property type="molecule type" value="Genomic_DNA"/>
</dbReference>